<dbReference type="EMBL" id="AM447037">
    <property type="protein sequence ID" value="CAN82866.1"/>
    <property type="molecule type" value="Genomic_DNA"/>
</dbReference>
<protein>
    <submittedName>
        <fullName evidence="1">Uncharacterized protein</fullName>
    </submittedName>
</protein>
<reference evidence="1" key="1">
    <citation type="journal article" date="2007" name="PLoS ONE">
        <title>The first genome sequence of an elite grapevine cultivar (Pinot noir Vitis vinifera L.): coping with a highly heterozygous genome.</title>
        <authorList>
            <person name="Velasco R."/>
            <person name="Zharkikh A."/>
            <person name="Troggio M."/>
            <person name="Cartwright D.A."/>
            <person name="Cestaro A."/>
            <person name="Pruss D."/>
            <person name="Pindo M."/>
            <person name="FitzGerald L.M."/>
            <person name="Vezzulli S."/>
            <person name="Reid J."/>
            <person name="Malacarne G."/>
            <person name="Iliev D."/>
            <person name="Coppola G."/>
            <person name="Wardell B."/>
            <person name="Micheletti D."/>
            <person name="Macalma T."/>
            <person name="Facci M."/>
            <person name="Mitchell J.T."/>
            <person name="Perazzolli M."/>
            <person name="Eldredge G."/>
            <person name="Gatto P."/>
            <person name="Oyzerski R."/>
            <person name="Moretto M."/>
            <person name="Gutin N."/>
            <person name="Stefanini M."/>
            <person name="Chen Y."/>
            <person name="Segala C."/>
            <person name="Davenport C."/>
            <person name="Dematte L."/>
            <person name="Mraz A."/>
            <person name="Battilana J."/>
            <person name="Stormo K."/>
            <person name="Costa F."/>
            <person name="Tao Q."/>
            <person name="Si-Ammour A."/>
            <person name="Harkins T."/>
            <person name="Lackey A."/>
            <person name="Perbost C."/>
            <person name="Taillon B."/>
            <person name="Stella A."/>
            <person name="Solovyev V."/>
            <person name="Fawcett J.A."/>
            <person name="Sterck L."/>
            <person name="Vandepoele K."/>
            <person name="Grando S.M."/>
            <person name="Toppo S."/>
            <person name="Moser C."/>
            <person name="Lanchbury J."/>
            <person name="Bogden R."/>
            <person name="Skolnick M."/>
            <person name="Sgaramella V."/>
            <person name="Bhatnagar S.K."/>
            <person name="Fontana P."/>
            <person name="Gutin A."/>
            <person name="Van de Peer Y."/>
            <person name="Salamini F."/>
            <person name="Viola R."/>
        </authorList>
    </citation>
    <scope>NUCLEOTIDE SEQUENCE</scope>
</reference>
<gene>
    <name evidence="1" type="ORF">VITISV_015466</name>
</gene>
<name>A5B578_VITVI</name>
<evidence type="ECO:0000313" key="1">
    <source>
        <dbReference type="EMBL" id="CAN82866.1"/>
    </source>
</evidence>
<accession>A5B578</accession>
<dbReference type="AlphaFoldDB" id="A5B578"/>
<proteinExistence type="predicted"/>
<sequence length="159" mass="18299">MEGENSLHLEWMNIDYAIRKDKQIIIATNTIDEKALYEQWERYRLSVMFIKTKISTGSQQSNASNGARFGVEMKELQPLQANHSKLKAEWCTTAKSAFGCENVVLLLRKFCSHFAQCRGVLLKLLDICDRHFEIFCFRYLMSKSPNSPCNPPIIGFLSL</sequence>
<organism evidence="1">
    <name type="scientific">Vitis vinifera</name>
    <name type="common">Grape</name>
    <dbReference type="NCBI Taxonomy" id="29760"/>
    <lineage>
        <taxon>Eukaryota</taxon>
        <taxon>Viridiplantae</taxon>
        <taxon>Streptophyta</taxon>
        <taxon>Embryophyta</taxon>
        <taxon>Tracheophyta</taxon>
        <taxon>Spermatophyta</taxon>
        <taxon>Magnoliopsida</taxon>
        <taxon>eudicotyledons</taxon>
        <taxon>Gunneridae</taxon>
        <taxon>Pentapetalae</taxon>
        <taxon>rosids</taxon>
        <taxon>Vitales</taxon>
        <taxon>Vitaceae</taxon>
        <taxon>Viteae</taxon>
        <taxon>Vitis</taxon>
    </lineage>
</organism>